<gene>
    <name evidence="4" type="primary">gbsA</name>
    <name evidence="4" type="ORF">SNAT2548_LOCUS775</name>
</gene>
<evidence type="ECO:0000313" key="5">
    <source>
        <dbReference type="Proteomes" id="UP000604046"/>
    </source>
</evidence>
<dbReference type="GO" id="GO:0016620">
    <property type="term" value="F:oxidoreductase activity, acting on the aldehyde or oxo group of donors, NAD or NADP as acceptor"/>
    <property type="evidence" value="ECO:0007669"/>
    <property type="project" value="InterPro"/>
</dbReference>
<dbReference type="FunFam" id="3.40.309.10:FF:000009">
    <property type="entry name" value="Aldehyde dehydrogenase A"/>
    <property type="match status" value="1"/>
</dbReference>
<evidence type="ECO:0000259" key="3">
    <source>
        <dbReference type="Pfam" id="PF00171"/>
    </source>
</evidence>
<evidence type="ECO:0000256" key="2">
    <source>
        <dbReference type="ARBA" id="ARBA00023002"/>
    </source>
</evidence>
<proteinExistence type="inferred from homology"/>
<accession>A0A812GPW6</accession>
<dbReference type="OrthoDB" id="310895at2759"/>
<protein>
    <submittedName>
        <fullName evidence="4">GbsA protein</fullName>
    </submittedName>
</protein>
<dbReference type="Gene3D" id="3.40.309.10">
    <property type="entry name" value="Aldehyde Dehydrogenase, Chain A, domain 2"/>
    <property type="match status" value="1"/>
</dbReference>
<dbReference type="InterPro" id="IPR016163">
    <property type="entry name" value="Ald_DH_C"/>
</dbReference>
<evidence type="ECO:0000256" key="1">
    <source>
        <dbReference type="ARBA" id="ARBA00009986"/>
    </source>
</evidence>
<dbReference type="AlphaFoldDB" id="A0A812GPW6"/>
<dbReference type="Pfam" id="PF00171">
    <property type="entry name" value="Aldedh"/>
    <property type="match status" value="1"/>
</dbReference>
<dbReference type="InterPro" id="IPR016161">
    <property type="entry name" value="Ald_DH/histidinol_DH"/>
</dbReference>
<dbReference type="InterPro" id="IPR015590">
    <property type="entry name" value="Aldehyde_DH_dom"/>
</dbReference>
<dbReference type="Gene3D" id="3.40.605.10">
    <property type="entry name" value="Aldehyde Dehydrogenase, Chain A, domain 1"/>
    <property type="match status" value="1"/>
</dbReference>
<dbReference type="InterPro" id="IPR016162">
    <property type="entry name" value="Ald_DH_N"/>
</dbReference>
<sequence>MNGRYVEASAGHRSSVLNPATGEEVATFASAGAADVDLAVSGAQEAFESGSWSQRSPRERCRVLSKAAELLRGSLQELAEIETRQTGRCLREYMAQLGRVPEWFEYHGSYAAAQGFEGRLPVVDKDHVNLVWRVPLGVCGLITPWNHPMLIAAKKISVALAAGNSVVVKPPVEAPLTVLRLAELLEQSGLPAGNLQVVPGEGPEAGAALARHPVLERVDFTGGTATGLQIQRAMAEAGRVRAYCAELGGNAPILVFKDTRCLQEAVDGVAFAAFVASGQTCVSGKRILVQSEVFDDFRDRLVAKAEQLRLGDPLSAETDLGPVISRRQLERVEDQVKRAIAAGAKALSGGSRPSAQRCNLPGHFFEPTVLTDVSTTNPAFAEEIFGPVVSLSKFEAEEDAVALANTSQYGLGGAIWTEDVRKSLRVARKLRCGLSWVNCHHRNDPSSPWGGFGQSGIGRENGPEAFEEYTTTQSLTIRTSDLAENWFGGVSVSELIYQQLLAKKEQSGIDAWYQEYVSEAWQRRNNLQKTELERQSKECGENTPMWVEALSAGMELAAEVFEAGERLRSEAARDVVLELMESLSPKVSISHYARCGLGQGGLRATAAVLWHFATDAEVAGLCADCLRWAITENEQNRNTLLDLQIPLPPEHGDGKGTFVRLALDAFVFQAGGKLRPREDAGARVEASRDPVTAAKLAACLLAAGEAWPKAIKEMPPGKEQEELKELLPEALRSASELSKTLKSNKVLADFEKLLKLGS</sequence>
<evidence type="ECO:0000313" key="4">
    <source>
        <dbReference type="EMBL" id="CAE6929186.1"/>
    </source>
</evidence>
<keyword evidence="5" id="KW-1185">Reference proteome</keyword>
<dbReference type="SUPFAM" id="SSF53720">
    <property type="entry name" value="ALDH-like"/>
    <property type="match status" value="1"/>
</dbReference>
<organism evidence="4 5">
    <name type="scientific">Symbiodinium natans</name>
    <dbReference type="NCBI Taxonomy" id="878477"/>
    <lineage>
        <taxon>Eukaryota</taxon>
        <taxon>Sar</taxon>
        <taxon>Alveolata</taxon>
        <taxon>Dinophyceae</taxon>
        <taxon>Suessiales</taxon>
        <taxon>Symbiodiniaceae</taxon>
        <taxon>Symbiodinium</taxon>
    </lineage>
</organism>
<keyword evidence="2" id="KW-0560">Oxidoreductase</keyword>
<name>A0A812GPW6_9DINO</name>
<dbReference type="PANTHER" id="PTHR11699">
    <property type="entry name" value="ALDEHYDE DEHYDROGENASE-RELATED"/>
    <property type="match status" value="1"/>
</dbReference>
<dbReference type="FunFam" id="3.40.605.10:FF:000007">
    <property type="entry name" value="NAD/NADP-dependent betaine aldehyde dehydrogenase"/>
    <property type="match status" value="1"/>
</dbReference>
<reference evidence="4" key="1">
    <citation type="submission" date="2021-02" db="EMBL/GenBank/DDBJ databases">
        <authorList>
            <person name="Dougan E. K."/>
            <person name="Rhodes N."/>
            <person name="Thang M."/>
            <person name="Chan C."/>
        </authorList>
    </citation>
    <scope>NUCLEOTIDE SEQUENCE</scope>
</reference>
<comment type="caution">
    <text evidence="4">The sequence shown here is derived from an EMBL/GenBank/DDBJ whole genome shotgun (WGS) entry which is preliminary data.</text>
</comment>
<dbReference type="EMBL" id="CAJNDS010000038">
    <property type="protein sequence ID" value="CAE6929186.1"/>
    <property type="molecule type" value="Genomic_DNA"/>
</dbReference>
<feature type="domain" description="Aldehyde dehydrogenase" evidence="3">
    <location>
        <begin position="6"/>
        <end position="474"/>
    </location>
</feature>
<comment type="similarity">
    <text evidence="1">Belongs to the aldehyde dehydrogenase family.</text>
</comment>
<dbReference type="Proteomes" id="UP000604046">
    <property type="component" value="Unassembled WGS sequence"/>
</dbReference>